<sequence length="121" mass="14011">MILGSSRKLKWLDDYDLPQITVDGNVIPYVNSTKHLGVHITNNLSWDVHVAHTTRKVYGTLNSLKSRKNILSTANLYEHSFLISSIRLWREIPPDVINSFSIEAFKSKAFEFFYELELREA</sequence>
<gene>
    <name evidence="1" type="ORF">HICCMSTLAB_LOCUS2384</name>
</gene>
<organism evidence="1 2">
    <name type="scientific">Cotesia congregata</name>
    <name type="common">Parasitoid wasp</name>
    <name type="synonym">Apanteles congregatus</name>
    <dbReference type="NCBI Taxonomy" id="51543"/>
    <lineage>
        <taxon>Eukaryota</taxon>
        <taxon>Metazoa</taxon>
        <taxon>Ecdysozoa</taxon>
        <taxon>Arthropoda</taxon>
        <taxon>Hexapoda</taxon>
        <taxon>Insecta</taxon>
        <taxon>Pterygota</taxon>
        <taxon>Neoptera</taxon>
        <taxon>Endopterygota</taxon>
        <taxon>Hymenoptera</taxon>
        <taxon>Apocrita</taxon>
        <taxon>Ichneumonoidea</taxon>
        <taxon>Braconidae</taxon>
        <taxon>Microgastrinae</taxon>
        <taxon>Cotesia</taxon>
    </lineage>
</organism>
<dbReference type="AlphaFoldDB" id="A0A8J2H0P2"/>
<protein>
    <submittedName>
        <fullName evidence="1">Uncharacterized protein</fullName>
    </submittedName>
</protein>
<keyword evidence="2" id="KW-1185">Reference proteome</keyword>
<dbReference type="EMBL" id="CAJNRD030001117">
    <property type="protein sequence ID" value="CAG5077149.1"/>
    <property type="molecule type" value="Genomic_DNA"/>
</dbReference>
<dbReference type="OrthoDB" id="7693421at2759"/>
<dbReference type="Proteomes" id="UP000786811">
    <property type="component" value="Unassembled WGS sequence"/>
</dbReference>
<evidence type="ECO:0000313" key="2">
    <source>
        <dbReference type="Proteomes" id="UP000786811"/>
    </source>
</evidence>
<reference evidence="1" key="1">
    <citation type="submission" date="2021-04" db="EMBL/GenBank/DDBJ databases">
        <authorList>
            <person name="Chebbi M.A.C M."/>
        </authorList>
    </citation>
    <scope>NUCLEOTIDE SEQUENCE</scope>
</reference>
<comment type="caution">
    <text evidence="1">The sequence shown here is derived from an EMBL/GenBank/DDBJ whole genome shotgun (WGS) entry which is preliminary data.</text>
</comment>
<accession>A0A8J2H0P2</accession>
<proteinExistence type="predicted"/>
<name>A0A8J2H0P2_COTCN</name>
<evidence type="ECO:0000313" key="1">
    <source>
        <dbReference type="EMBL" id="CAG5077149.1"/>
    </source>
</evidence>